<evidence type="ECO:0000313" key="1">
    <source>
        <dbReference type="EMBL" id="QES88327.1"/>
    </source>
</evidence>
<organism evidence="1 2">
    <name type="scientific">Rhizosphaericola mali</name>
    <dbReference type="NCBI Taxonomy" id="2545455"/>
    <lineage>
        <taxon>Bacteria</taxon>
        <taxon>Pseudomonadati</taxon>
        <taxon>Bacteroidota</taxon>
        <taxon>Chitinophagia</taxon>
        <taxon>Chitinophagales</taxon>
        <taxon>Chitinophagaceae</taxon>
        <taxon>Rhizosphaericola</taxon>
    </lineage>
</organism>
<dbReference type="RefSeq" id="WP_131329215.1">
    <property type="nucleotide sequence ID" value="NZ_CP044016.1"/>
</dbReference>
<reference evidence="1 2" key="1">
    <citation type="submission" date="2019-09" db="EMBL/GenBank/DDBJ databases">
        <title>Complete genome sequence of Arachidicoccus sp. B3-10 isolated from apple orchard soil.</title>
        <authorList>
            <person name="Kim H.S."/>
            <person name="Han K.-I."/>
            <person name="Suh M.K."/>
            <person name="Lee K.C."/>
            <person name="Eom M.K."/>
            <person name="Kim J.-S."/>
            <person name="Kang S.W."/>
            <person name="Sin Y."/>
            <person name="Lee J.-S."/>
        </authorList>
    </citation>
    <scope>NUCLEOTIDE SEQUENCE [LARGE SCALE GENOMIC DNA]</scope>
    <source>
        <strain evidence="1 2">B3-10</strain>
    </source>
</reference>
<evidence type="ECO:0008006" key="3">
    <source>
        <dbReference type="Google" id="ProtNLM"/>
    </source>
</evidence>
<dbReference type="InterPro" id="IPR029058">
    <property type="entry name" value="AB_hydrolase_fold"/>
</dbReference>
<dbReference type="AlphaFoldDB" id="A0A5P2FZG1"/>
<dbReference type="EMBL" id="CP044016">
    <property type="protein sequence ID" value="QES88327.1"/>
    <property type="molecule type" value="Genomic_DNA"/>
</dbReference>
<dbReference type="SUPFAM" id="SSF53474">
    <property type="entry name" value="alpha/beta-Hydrolases"/>
    <property type="match status" value="1"/>
</dbReference>
<dbReference type="OrthoDB" id="9803578at2"/>
<keyword evidence="2" id="KW-1185">Reference proteome</keyword>
<evidence type="ECO:0000313" key="2">
    <source>
        <dbReference type="Proteomes" id="UP000292424"/>
    </source>
</evidence>
<sequence length="92" mass="10984">MEITFGDPNEWQKNYIIEILERNKVEKPFLIDCGTEDMVYPFSINLKSLCESLKIPITFISQPGNHDENYWKNSIEQHFLYFKRQLINLTVI</sequence>
<dbReference type="Gene3D" id="3.40.50.1820">
    <property type="entry name" value="alpha/beta hydrolase"/>
    <property type="match status" value="1"/>
</dbReference>
<name>A0A5P2FZG1_9BACT</name>
<proteinExistence type="predicted"/>
<dbReference type="Proteomes" id="UP000292424">
    <property type="component" value="Chromosome"/>
</dbReference>
<protein>
    <recommendedName>
        <fullName evidence="3">Prolyl oligopeptidase family serine peptidase</fullName>
    </recommendedName>
</protein>
<dbReference type="KEGG" id="arac:E0W69_006505"/>
<gene>
    <name evidence="1" type="ORF">E0W69_006505</name>
</gene>
<accession>A0A5P2FZG1</accession>